<evidence type="ECO:0000256" key="9">
    <source>
        <dbReference type="ARBA" id="ARBA00022827"/>
    </source>
</evidence>
<protein>
    <recommendedName>
        <fullName evidence="12">Glycerol-3-phosphate dehydrogenase</fullName>
        <ecNumber evidence="12">1.1.5.3</ecNumber>
    </recommendedName>
</protein>
<evidence type="ECO:0000259" key="13">
    <source>
        <dbReference type="Pfam" id="PF01266"/>
    </source>
</evidence>
<comment type="caution">
    <text evidence="15">The sequence shown here is derived from an EMBL/GenBank/DDBJ whole genome shotgun (WGS) entry which is preliminary data.</text>
</comment>
<keyword evidence="11" id="KW-0472">Membrane</keyword>
<dbReference type="AlphaFoldDB" id="A0A6V8NQG3"/>
<dbReference type="UniPathway" id="UPA00618">
    <property type="reaction ID" value="UER00673"/>
</dbReference>
<dbReference type="InterPro" id="IPR041854">
    <property type="entry name" value="BFD-like_2Fe2S-bd_dom_sf"/>
</dbReference>
<evidence type="ECO:0000256" key="2">
    <source>
        <dbReference type="ARBA" id="ARBA00001974"/>
    </source>
</evidence>
<evidence type="ECO:0000256" key="11">
    <source>
        <dbReference type="ARBA" id="ARBA00023136"/>
    </source>
</evidence>
<dbReference type="GO" id="GO:0009331">
    <property type="term" value="C:glycerol-3-phosphate dehydrogenase (FAD) complex"/>
    <property type="evidence" value="ECO:0007669"/>
    <property type="project" value="UniProtKB-UniRule"/>
</dbReference>
<dbReference type="Pfam" id="PF04324">
    <property type="entry name" value="Fer2_BFD"/>
    <property type="match status" value="1"/>
</dbReference>
<feature type="domain" description="FAD dependent oxidoreductase" evidence="13">
    <location>
        <begin position="9"/>
        <end position="350"/>
    </location>
</feature>
<evidence type="ECO:0000256" key="1">
    <source>
        <dbReference type="ARBA" id="ARBA00001917"/>
    </source>
</evidence>
<dbReference type="Proteomes" id="UP000580051">
    <property type="component" value="Unassembled WGS sequence"/>
</dbReference>
<comment type="cofactor">
    <cofactor evidence="1">
        <name>FMN</name>
        <dbReference type="ChEBI" id="CHEBI:58210"/>
    </cofactor>
</comment>
<name>A0A6V8NQG3_9ACTN</name>
<dbReference type="EC" id="1.1.5.3" evidence="12"/>
<dbReference type="GO" id="GO:0019563">
    <property type="term" value="P:glycerol catabolic process"/>
    <property type="evidence" value="ECO:0007669"/>
    <property type="project" value="UniProtKB-UniPathway"/>
</dbReference>
<evidence type="ECO:0000256" key="5">
    <source>
        <dbReference type="ARBA" id="ARBA00007330"/>
    </source>
</evidence>
<reference evidence="15 16" key="1">
    <citation type="journal article" date="2020" name="Front. Microbiol.">
        <title>Single-cell genomics of novel Actinobacteria with the Wood-Ljungdahl pathway discovered in a serpentinizing system.</title>
        <authorList>
            <person name="Merino N."/>
            <person name="Kawai M."/>
            <person name="Boyd E.S."/>
            <person name="Colman D.R."/>
            <person name="McGlynn S.E."/>
            <person name="Nealson K.H."/>
            <person name="Kurokawa K."/>
            <person name="Hongoh Y."/>
        </authorList>
    </citation>
    <scope>NUCLEOTIDE SEQUENCE [LARGE SCALE GENOMIC DNA]</scope>
    <source>
        <strain evidence="15 16">S06</strain>
    </source>
</reference>
<feature type="domain" description="BFD-like [2Fe-2S]-binding" evidence="14">
    <location>
        <begin position="475"/>
        <end position="523"/>
    </location>
</feature>
<dbReference type="InterPro" id="IPR006076">
    <property type="entry name" value="FAD-dep_OxRdtase"/>
</dbReference>
<organism evidence="15 16">
    <name type="scientific">Candidatus Hakubella thermalkaliphila</name>
    <dbReference type="NCBI Taxonomy" id="2754717"/>
    <lineage>
        <taxon>Bacteria</taxon>
        <taxon>Bacillati</taxon>
        <taxon>Actinomycetota</taxon>
        <taxon>Actinomycetota incertae sedis</taxon>
        <taxon>Candidatus Hakubellales</taxon>
        <taxon>Candidatus Hakubellaceae</taxon>
        <taxon>Candidatus Hakubella</taxon>
    </lineage>
</organism>
<keyword evidence="10 12" id="KW-0560">Oxidoreductase</keyword>
<evidence type="ECO:0000313" key="15">
    <source>
        <dbReference type="EMBL" id="GFP21634.1"/>
    </source>
</evidence>
<evidence type="ECO:0000256" key="10">
    <source>
        <dbReference type="ARBA" id="ARBA00023002"/>
    </source>
</evidence>
<dbReference type="EMBL" id="BLRV01000074">
    <property type="protein sequence ID" value="GFP21634.1"/>
    <property type="molecule type" value="Genomic_DNA"/>
</dbReference>
<sequence>MDESNKCAVLVIGGGATGTGLARDLALRGVDTILVEREDLASGTTGKNHGILHSGARYVVADPPSATECAQENPIISRIARHIVEDFGGYYVLTEEDDPLYRDEFISACRRTGVRIVEVAPQKLLEKEPYLTSRIKRSYRIQDKAIDMFRLCVLNGYDASLRGADVRTYTEVEGFRITDGLIRAVKVRDTLSGEQYEIKADVVVNTAGPWAGIVANMAGEELPLRPGKGTLVVTERRIFNSSAIGHLRYPSDGDLILSHNAVSILGTTSIDVDDPDLARPTREETFKIIREGCLLAPSLREARFLRSFASARPLLPAGEERGRQVSRTFAVVEHKSPANLVTVAGGKASTYRLMAQAAADLICKRLGISADCTTHRQCLPGAEHLLPWRKLSGEGLKSQHCSKALYWKKFNGGYSKVNNYLHTGVDPGNILSPASPEDTIEKKYPYLSEQVARRTIQRWGSLAEEILCSPGREEILCSCEFVTRAEVEFAIDRLWARNIEDIRRRTRLGMGLCQGTECVDKLLPVLLERGWDIKDIHAQARDFLDRRWKGCTYVAWGHQLRQLLVMRHYFLVNFGE</sequence>
<comment type="cofactor">
    <cofactor evidence="2 12">
        <name>FAD</name>
        <dbReference type="ChEBI" id="CHEBI:57692"/>
    </cofactor>
</comment>
<dbReference type="SUPFAM" id="SSF54373">
    <property type="entry name" value="FAD-linked reductases, C-terminal domain"/>
    <property type="match status" value="1"/>
</dbReference>
<comment type="subunit">
    <text evidence="6">Composed of a catalytic GlpA/B dimer and of membrane bound GlpC.</text>
</comment>
<dbReference type="RefSeq" id="WP_176226745.1">
    <property type="nucleotide sequence ID" value="NZ_BLRV01000074.1"/>
</dbReference>
<keyword evidence="7" id="KW-1003">Cell membrane</keyword>
<comment type="similarity">
    <text evidence="5 12">Belongs to the FAD-dependent glycerol-3-phosphate dehydrogenase family.</text>
</comment>
<comment type="subcellular location">
    <subcellularLocation>
        <location evidence="3">Cell membrane</location>
        <topology evidence="3">Peripheral membrane protein</topology>
    </subcellularLocation>
</comment>
<evidence type="ECO:0000313" key="16">
    <source>
        <dbReference type="Proteomes" id="UP000580051"/>
    </source>
</evidence>
<dbReference type="InterPro" id="IPR036188">
    <property type="entry name" value="FAD/NAD-bd_sf"/>
</dbReference>
<proteinExistence type="inferred from homology"/>
<evidence type="ECO:0000256" key="8">
    <source>
        <dbReference type="ARBA" id="ARBA00022630"/>
    </source>
</evidence>
<dbReference type="GO" id="GO:0004368">
    <property type="term" value="F:glycerol-3-phosphate dehydrogenase (quinone) activity"/>
    <property type="evidence" value="ECO:0007669"/>
    <property type="project" value="UniProtKB-EC"/>
</dbReference>
<dbReference type="PANTHER" id="PTHR11985:SF15">
    <property type="entry name" value="GLYCEROL-3-PHOSPHATE DEHYDROGENASE, MITOCHONDRIAL"/>
    <property type="match status" value="1"/>
</dbReference>
<dbReference type="Gene3D" id="1.10.10.1100">
    <property type="entry name" value="BFD-like [2Fe-2S]-binding domain"/>
    <property type="match status" value="1"/>
</dbReference>
<evidence type="ECO:0000256" key="3">
    <source>
        <dbReference type="ARBA" id="ARBA00004202"/>
    </source>
</evidence>
<gene>
    <name evidence="15" type="ORF">HKBW3S06_00861</name>
</gene>
<dbReference type="Gene3D" id="3.50.50.60">
    <property type="entry name" value="FAD/NAD(P)-binding domain"/>
    <property type="match status" value="3"/>
</dbReference>
<keyword evidence="8 12" id="KW-0285">Flavoprotein</keyword>
<evidence type="ECO:0000256" key="4">
    <source>
        <dbReference type="ARBA" id="ARBA00005157"/>
    </source>
</evidence>
<comment type="pathway">
    <text evidence="4">Polyol metabolism; glycerol degradation via glycerol kinase pathway; glycerone phosphate from sn-glycerol 3-phosphate (anaerobic route): step 1/1.</text>
</comment>
<evidence type="ECO:0000256" key="7">
    <source>
        <dbReference type="ARBA" id="ARBA00022475"/>
    </source>
</evidence>
<dbReference type="GO" id="GO:0005886">
    <property type="term" value="C:plasma membrane"/>
    <property type="evidence" value="ECO:0007669"/>
    <property type="project" value="UniProtKB-SubCell"/>
</dbReference>
<evidence type="ECO:0000259" key="14">
    <source>
        <dbReference type="Pfam" id="PF04324"/>
    </source>
</evidence>
<dbReference type="GO" id="GO:0006072">
    <property type="term" value="P:glycerol-3-phosphate metabolic process"/>
    <property type="evidence" value="ECO:0007669"/>
    <property type="project" value="UniProtKB-UniRule"/>
</dbReference>
<dbReference type="Pfam" id="PF01266">
    <property type="entry name" value="DAO"/>
    <property type="match status" value="1"/>
</dbReference>
<evidence type="ECO:0000256" key="6">
    <source>
        <dbReference type="ARBA" id="ARBA00011331"/>
    </source>
</evidence>
<dbReference type="SUPFAM" id="SSF51905">
    <property type="entry name" value="FAD/NAD(P)-binding domain"/>
    <property type="match status" value="1"/>
</dbReference>
<dbReference type="PROSITE" id="PS00977">
    <property type="entry name" value="FAD_G3PDH_1"/>
    <property type="match status" value="1"/>
</dbReference>
<dbReference type="CDD" id="cd19946">
    <property type="entry name" value="GlpA-like_Fer2_BFD-like"/>
    <property type="match status" value="1"/>
</dbReference>
<evidence type="ECO:0000256" key="12">
    <source>
        <dbReference type="RuleBase" id="RU361217"/>
    </source>
</evidence>
<dbReference type="PRINTS" id="PR01001">
    <property type="entry name" value="FADG3PDH"/>
</dbReference>
<dbReference type="InterPro" id="IPR007419">
    <property type="entry name" value="BFD-like_2Fe2S-bd_dom"/>
</dbReference>
<accession>A0A6V8NQG3</accession>
<dbReference type="PANTHER" id="PTHR11985">
    <property type="entry name" value="GLYCEROL-3-PHOSPHATE DEHYDROGENASE"/>
    <property type="match status" value="1"/>
</dbReference>
<comment type="catalytic activity">
    <reaction evidence="12">
        <text>a quinone + sn-glycerol 3-phosphate = dihydroxyacetone phosphate + a quinol</text>
        <dbReference type="Rhea" id="RHEA:18977"/>
        <dbReference type="ChEBI" id="CHEBI:24646"/>
        <dbReference type="ChEBI" id="CHEBI:57597"/>
        <dbReference type="ChEBI" id="CHEBI:57642"/>
        <dbReference type="ChEBI" id="CHEBI:132124"/>
        <dbReference type="EC" id="1.1.5.3"/>
    </reaction>
</comment>
<dbReference type="InterPro" id="IPR000447">
    <property type="entry name" value="G3P_DH_FAD-dep"/>
</dbReference>
<keyword evidence="9" id="KW-0274">FAD</keyword>
<dbReference type="PROSITE" id="PS00978">
    <property type="entry name" value="FAD_G3PDH_2"/>
    <property type="match status" value="1"/>
</dbReference>